<keyword evidence="2" id="KW-0479">Metal-binding</keyword>
<dbReference type="AlphaFoldDB" id="A0A4R8Q8A7"/>
<dbReference type="SUPFAM" id="SSF53223">
    <property type="entry name" value="Aminoacid dehydrogenase-like, N-terminal domain"/>
    <property type="match status" value="1"/>
</dbReference>
<name>A0A4R8Q8A7_9PEZI</name>
<keyword evidence="6" id="KW-1185">Reference proteome</keyword>
<dbReference type="GO" id="GO:0006520">
    <property type="term" value="P:amino acid metabolic process"/>
    <property type="evidence" value="ECO:0007669"/>
    <property type="project" value="InterPro"/>
</dbReference>
<reference evidence="5 6" key="1">
    <citation type="submission" date="2018-11" db="EMBL/GenBank/DDBJ databases">
        <title>Genome sequence and assembly of Colletotrichum spinosum.</title>
        <authorList>
            <person name="Gan P."/>
            <person name="Shirasu K."/>
        </authorList>
    </citation>
    <scope>NUCLEOTIDE SEQUENCE [LARGE SCALE GENOMIC DNA]</scope>
    <source>
        <strain evidence="5 6">CBS 515.97</strain>
    </source>
</reference>
<dbReference type="Pfam" id="PF00903">
    <property type="entry name" value="Glyoxalase"/>
    <property type="match status" value="1"/>
</dbReference>
<dbReference type="EMBL" id="QAPG01000048">
    <property type="protein sequence ID" value="TDZ34871.1"/>
    <property type="molecule type" value="Genomic_DNA"/>
</dbReference>
<dbReference type="PROSITE" id="PS51819">
    <property type="entry name" value="VOC"/>
    <property type="match status" value="1"/>
</dbReference>
<keyword evidence="3" id="KW-0560">Oxidoreductase</keyword>
<evidence type="ECO:0000256" key="2">
    <source>
        <dbReference type="ARBA" id="ARBA00022723"/>
    </source>
</evidence>
<dbReference type="Gene3D" id="3.40.50.720">
    <property type="entry name" value="NAD(P)-binding Rossmann-like Domain"/>
    <property type="match status" value="1"/>
</dbReference>
<dbReference type="InterPro" id="IPR046346">
    <property type="entry name" value="Aminoacid_DH-like_N_sf"/>
</dbReference>
<organism evidence="5 6">
    <name type="scientific">Colletotrichum spinosum</name>
    <dbReference type="NCBI Taxonomy" id="1347390"/>
    <lineage>
        <taxon>Eukaryota</taxon>
        <taxon>Fungi</taxon>
        <taxon>Dikarya</taxon>
        <taxon>Ascomycota</taxon>
        <taxon>Pezizomycotina</taxon>
        <taxon>Sordariomycetes</taxon>
        <taxon>Hypocreomycetidae</taxon>
        <taxon>Glomerellales</taxon>
        <taxon>Glomerellaceae</taxon>
        <taxon>Colletotrichum</taxon>
        <taxon>Colletotrichum orbiculare species complex</taxon>
    </lineage>
</organism>
<dbReference type="SUPFAM" id="SSF51735">
    <property type="entry name" value="NAD(P)-binding Rossmann-fold domains"/>
    <property type="match status" value="1"/>
</dbReference>
<dbReference type="Pfam" id="PF02812">
    <property type="entry name" value="ELFV_dehydrog_N"/>
    <property type="match status" value="1"/>
</dbReference>
<dbReference type="Gene3D" id="3.40.50.10860">
    <property type="entry name" value="Leucine Dehydrogenase, chain A, domain 1"/>
    <property type="match status" value="1"/>
</dbReference>
<dbReference type="GO" id="GO:0004493">
    <property type="term" value="F:methylmalonyl-CoA epimerase activity"/>
    <property type="evidence" value="ECO:0007669"/>
    <property type="project" value="TreeGrafter"/>
</dbReference>
<dbReference type="PANTHER" id="PTHR43048:SF3">
    <property type="entry name" value="METHYLMALONYL-COA EPIMERASE, MITOCHONDRIAL"/>
    <property type="match status" value="1"/>
</dbReference>
<protein>
    <submittedName>
        <fullName evidence="5">Glutamate dehydrogenase 1</fullName>
    </submittedName>
</protein>
<evidence type="ECO:0000313" key="5">
    <source>
        <dbReference type="EMBL" id="TDZ34871.1"/>
    </source>
</evidence>
<dbReference type="InterPro" id="IPR006097">
    <property type="entry name" value="Glu/Leu/Phe/Val/Trp_DH_dimer"/>
</dbReference>
<dbReference type="InterPro" id="IPR036291">
    <property type="entry name" value="NAD(P)-bd_dom_sf"/>
</dbReference>
<dbReference type="GO" id="GO:0046491">
    <property type="term" value="P:L-methylmalonyl-CoA metabolic process"/>
    <property type="evidence" value="ECO:0007669"/>
    <property type="project" value="TreeGrafter"/>
</dbReference>
<dbReference type="InterPro" id="IPR029068">
    <property type="entry name" value="Glyas_Bleomycin-R_OHBP_Dase"/>
</dbReference>
<evidence type="ECO:0000256" key="3">
    <source>
        <dbReference type="ARBA" id="ARBA00023002"/>
    </source>
</evidence>
<dbReference type="InterPro" id="IPR051785">
    <property type="entry name" value="MMCE/EMCE_epimerase"/>
</dbReference>
<sequence>MSPGAQFTSTGTEAAPKHLSVPIKMLSPVSAYDVVEGCCVWCWRDNESTAEGWIVIDSPVPTPAGGGLFLHANATLEEVRDVARSMSSKLAVSSQPQVVGAKGGIRLPPGDPRAPLVLERFIRDNAGVLSACWGTGGDLNTDHAVIDEHARAYCSPGTSTALDALYRALGYTGQHFEDIPALLEGSIDISNGWTLSDYCVGHVMAVTLKELLTRADPNMMGRARLVLQGFGCVGATFALAAQQLDIGRVVAISSQYGYFVDGDGIDCVAVERERRAAAVNKASPGLDPRSLEAGLTPAELSSARYTPRRANSSDEEHLADFLAAAEGEAFIPCAGRYVLTPKAIASLINHTFAKVPVSSRFIVAGANNVFHPAETEENTLSTLDSASVRMLPEWVSNSGTSNLFMRACSGLALKGHGASSLEACANDTKSFINAVFSKVAVSSTNVDLWDACHDLVVTRRAAGAVNRLGVKSMSHLTLTTPDVARAAETIESVYNAKFNEDKTLYQLPGVDDPTLSIVKASDETDPGDIGLSVCFSVYNLARARAVLEAEGVPFRELVSRDGSSELVLRPEETGYPISLSQAPARDSLNNNFSSSGKALKSVAGSAHQLDHYAAIMPDATKMKSFHEHMMGFTHLRTFTVSAGSGTDGQDDGLMHVMALPFDAKRVLILTEGLTQDAVFTKLMEKHGSAYVHHIALEVEDVDALFAEVRERGWRTTADAPSTDLATGLWQFFLKEEEAGCILELIGRGVKDEVVAGADAEAVNDAAGAGGYAGGQGGFRTDNIVELARSLNS</sequence>
<dbReference type="SUPFAM" id="SSF54593">
    <property type="entry name" value="Glyoxalase/Bleomycin resistance protein/Dihydroxybiphenyl dioxygenase"/>
    <property type="match status" value="2"/>
</dbReference>
<comment type="similarity">
    <text evidence="1">Belongs to the Glu/Leu/Phe/Val dehydrogenases family.</text>
</comment>
<dbReference type="InterPro" id="IPR006096">
    <property type="entry name" value="Glu/Leu/Phe/Val/Trp_DH_C"/>
</dbReference>
<dbReference type="GO" id="GO:0016491">
    <property type="term" value="F:oxidoreductase activity"/>
    <property type="evidence" value="ECO:0007669"/>
    <property type="project" value="UniProtKB-KW"/>
</dbReference>
<proteinExistence type="inferred from homology"/>
<dbReference type="Gene3D" id="3.10.180.10">
    <property type="entry name" value="2,3-Dihydroxybiphenyl 1,2-Dioxygenase, domain 1"/>
    <property type="match status" value="1"/>
</dbReference>
<feature type="domain" description="VOC" evidence="4">
    <location>
        <begin position="608"/>
        <end position="747"/>
    </location>
</feature>
<dbReference type="InterPro" id="IPR037523">
    <property type="entry name" value="VOC_core"/>
</dbReference>
<dbReference type="Proteomes" id="UP000295083">
    <property type="component" value="Unassembled WGS sequence"/>
</dbReference>
<dbReference type="Pfam" id="PF00208">
    <property type="entry name" value="ELFV_dehydrog"/>
    <property type="match status" value="1"/>
</dbReference>
<evidence type="ECO:0000256" key="1">
    <source>
        <dbReference type="ARBA" id="ARBA00006382"/>
    </source>
</evidence>
<evidence type="ECO:0000259" key="4">
    <source>
        <dbReference type="PROSITE" id="PS51819"/>
    </source>
</evidence>
<dbReference type="PANTHER" id="PTHR43048">
    <property type="entry name" value="METHYLMALONYL-COA EPIMERASE"/>
    <property type="match status" value="1"/>
</dbReference>
<gene>
    <name evidence="5" type="ORF">C8035_v010059</name>
</gene>
<dbReference type="InterPro" id="IPR004360">
    <property type="entry name" value="Glyas_Fos-R_dOase_dom"/>
</dbReference>
<accession>A0A4R8Q8A7</accession>
<comment type="caution">
    <text evidence="5">The sequence shown here is derived from an EMBL/GenBank/DDBJ whole genome shotgun (WGS) entry which is preliminary data.</text>
</comment>
<dbReference type="GO" id="GO:0046872">
    <property type="term" value="F:metal ion binding"/>
    <property type="evidence" value="ECO:0007669"/>
    <property type="project" value="UniProtKB-KW"/>
</dbReference>
<evidence type="ECO:0000313" key="6">
    <source>
        <dbReference type="Proteomes" id="UP000295083"/>
    </source>
</evidence>